<evidence type="ECO:0000313" key="2">
    <source>
        <dbReference type="EMBL" id="AGX42421.1"/>
    </source>
</evidence>
<protein>
    <submittedName>
        <fullName evidence="2">Transposase-like protein</fullName>
    </submittedName>
</protein>
<organism evidence="2 3">
    <name type="scientific">Clostridium saccharobutylicum DSM 13864</name>
    <dbReference type="NCBI Taxonomy" id="1345695"/>
    <lineage>
        <taxon>Bacteria</taxon>
        <taxon>Bacillati</taxon>
        <taxon>Bacillota</taxon>
        <taxon>Clostridia</taxon>
        <taxon>Eubacteriales</taxon>
        <taxon>Clostridiaceae</taxon>
        <taxon>Clostridium</taxon>
    </lineage>
</organism>
<dbReference type="Proteomes" id="UP000017118">
    <property type="component" value="Chromosome"/>
</dbReference>
<name>U5MS15_CLOSA</name>
<sequence length="148" mass="17300">MILGVVKLSKKLFTNEEIRILSQNKYVKNISSKGNTYSDEFKMLFINENEKGKFPREIFSECGFDINILGIERVKSAGKRWHSTFHRNGISQLQDTRKYNTGRPSERDLSIEEKYEKLQAKLKLLQGENELLKKLEMIERCVIKGNLK</sequence>
<dbReference type="PATRIC" id="fig|1345695.3.peg.1364"/>
<reference evidence="2 3" key="1">
    <citation type="journal article" date="2013" name="Genome Announc.">
        <title>Complete Genome Sequence of the Solvent Producer Clostridium saccharobutylicum NCP262 (DSM 13864).</title>
        <authorList>
            <person name="Poehlein A."/>
            <person name="Hartwich K."/>
            <person name="Krabben P."/>
            <person name="Ehrenreich A."/>
            <person name="Liebl W."/>
            <person name="Durre P."/>
            <person name="Gottschalk G."/>
            <person name="Daniel R."/>
        </authorList>
    </citation>
    <scope>NUCLEOTIDE SEQUENCE [LARGE SCALE GENOMIC DNA]</scope>
    <source>
        <strain evidence="2">DSM 13864</strain>
    </source>
</reference>
<gene>
    <name evidence="2" type="ORF">CLSA_c14180</name>
</gene>
<dbReference type="HOGENOM" id="CLU_138501_2_0_9"/>
<dbReference type="KEGG" id="csb:CLSA_c14180"/>
<accession>U5MS15</accession>
<dbReference type="AlphaFoldDB" id="U5MS15"/>
<proteinExistence type="predicted"/>
<feature type="coiled-coil region" evidence="1">
    <location>
        <begin position="108"/>
        <end position="135"/>
    </location>
</feature>
<keyword evidence="3" id="KW-1185">Reference proteome</keyword>
<evidence type="ECO:0000313" key="3">
    <source>
        <dbReference type="Proteomes" id="UP000017118"/>
    </source>
</evidence>
<keyword evidence="1" id="KW-0175">Coiled coil</keyword>
<dbReference type="InterPro" id="IPR046929">
    <property type="entry name" value="HTH_Tnp"/>
</dbReference>
<dbReference type="EMBL" id="CP006721">
    <property type="protein sequence ID" value="AGX42421.1"/>
    <property type="molecule type" value="Genomic_DNA"/>
</dbReference>
<evidence type="ECO:0000256" key="1">
    <source>
        <dbReference type="SAM" id="Coils"/>
    </source>
</evidence>
<dbReference type="Pfam" id="PF20310">
    <property type="entry name" value="HTH_Tnp_2"/>
    <property type="match status" value="1"/>
</dbReference>
<dbReference type="eggNOG" id="COG2963">
    <property type="taxonomic scope" value="Bacteria"/>
</dbReference>